<feature type="domain" description="PDZ GRASP-type" evidence="6">
    <location>
        <begin position="26"/>
        <end position="116"/>
    </location>
</feature>
<name>A0A4D9DAT1_9STRA</name>
<dbReference type="Gene3D" id="2.30.42.10">
    <property type="match status" value="2"/>
</dbReference>
<dbReference type="OrthoDB" id="3318at2759"/>
<evidence type="ECO:0000256" key="3">
    <source>
        <dbReference type="ARBA" id="ARBA00023034"/>
    </source>
</evidence>
<feature type="region of interest" description="Disordered" evidence="5">
    <location>
        <begin position="274"/>
        <end position="331"/>
    </location>
</feature>
<protein>
    <recommendedName>
        <fullName evidence="6">PDZ GRASP-type domain-containing protein</fullName>
    </recommendedName>
</protein>
<evidence type="ECO:0000259" key="6">
    <source>
        <dbReference type="PROSITE" id="PS51865"/>
    </source>
</evidence>
<evidence type="ECO:0000256" key="5">
    <source>
        <dbReference type="SAM" id="MobiDB-lite"/>
    </source>
</evidence>
<dbReference type="PANTHER" id="PTHR12893">
    <property type="entry name" value="GOLGI REASSEMBLY STACKING PROTEIN GRASP"/>
    <property type="match status" value="1"/>
</dbReference>
<dbReference type="PROSITE" id="PS51865">
    <property type="entry name" value="PDZ_GRASP"/>
    <property type="match status" value="2"/>
</dbReference>
<dbReference type="InterPro" id="IPR036034">
    <property type="entry name" value="PDZ_sf"/>
</dbReference>
<dbReference type="GO" id="GO:0007030">
    <property type="term" value="P:Golgi organization"/>
    <property type="evidence" value="ECO:0007669"/>
    <property type="project" value="TreeGrafter"/>
</dbReference>
<evidence type="ECO:0000256" key="1">
    <source>
        <dbReference type="ARBA" id="ARBA00004394"/>
    </source>
</evidence>
<dbReference type="Pfam" id="PF04495">
    <property type="entry name" value="GRASP55_65"/>
    <property type="match status" value="1"/>
</dbReference>
<dbReference type="InterPro" id="IPR007583">
    <property type="entry name" value="GRASP55_65"/>
</dbReference>
<keyword evidence="2" id="KW-0677">Repeat</keyword>
<dbReference type="PANTHER" id="PTHR12893:SF0">
    <property type="entry name" value="GRASP65"/>
    <property type="match status" value="1"/>
</dbReference>
<organism evidence="7 8">
    <name type="scientific">Nannochloropsis salina CCMP1776</name>
    <dbReference type="NCBI Taxonomy" id="1027361"/>
    <lineage>
        <taxon>Eukaryota</taxon>
        <taxon>Sar</taxon>
        <taxon>Stramenopiles</taxon>
        <taxon>Ochrophyta</taxon>
        <taxon>Eustigmatophyceae</taxon>
        <taxon>Eustigmatales</taxon>
        <taxon>Monodopsidaceae</taxon>
        <taxon>Microchloropsis</taxon>
        <taxon>Microchloropsis salina</taxon>
    </lineage>
</organism>
<dbReference type="EMBL" id="SDOX01000001">
    <property type="protein sequence ID" value="TFJ88580.1"/>
    <property type="molecule type" value="Genomic_DNA"/>
</dbReference>
<comment type="subcellular location">
    <subcellularLocation>
        <location evidence="1">Golgi apparatus membrane</location>
    </subcellularLocation>
</comment>
<dbReference type="Proteomes" id="UP000355283">
    <property type="component" value="Unassembled WGS sequence"/>
</dbReference>
<accession>A0A4D9DAT1</accession>
<evidence type="ECO:0000256" key="4">
    <source>
        <dbReference type="ARBA" id="ARBA00023136"/>
    </source>
</evidence>
<dbReference type="SUPFAM" id="SSF50156">
    <property type="entry name" value="PDZ domain-like"/>
    <property type="match status" value="2"/>
</dbReference>
<dbReference type="AlphaFoldDB" id="A0A4D9DAT1"/>
<evidence type="ECO:0000256" key="2">
    <source>
        <dbReference type="ARBA" id="ARBA00022737"/>
    </source>
</evidence>
<evidence type="ECO:0000313" key="7">
    <source>
        <dbReference type="EMBL" id="TFJ88580.1"/>
    </source>
</evidence>
<gene>
    <name evidence="7" type="ORF">NSK_000154</name>
</gene>
<comment type="caution">
    <text evidence="7">The sequence shown here is derived from an EMBL/GenBank/DDBJ whole genome shotgun (WGS) entry which is preliminary data.</text>
</comment>
<keyword evidence="4" id="KW-0472">Membrane</keyword>
<dbReference type="GO" id="GO:0000139">
    <property type="term" value="C:Golgi membrane"/>
    <property type="evidence" value="ECO:0007669"/>
    <property type="project" value="UniProtKB-SubCell"/>
</dbReference>
<evidence type="ECO:0000313" key="8">
    <source>
        <dbReference type="Proteomes" id="UP000355283"/>
    </source>
</evidence>
<sequence length="331" mass="35530">MGNATSASAAGENAGEFAGDEDLQNCGYRVLGVQAGSPAAAAGLVSFFDFIVMANHLPLRQVDYTFIDLIREFEDRPLELKIYNSKSQTVRDLVLTPSKKWDGQGMLGVTIRFDYYDQSEEHLVRVLEVVPDSPAELAGLQAMTDFLLGTAETVFRDPDVLEEVLGRNLEQTIDFYVYNTETDTVRTATLMPNLKWGGRGCLGAEIGHGYLHGLPQKSCRSNGTSVFKVPAPHIADATRASEAVGDVAEEATGGGTDCGDRDGMRAWEQGECRLAGRAGDGEGRKGSVGREGGQDSDAGAVKVVEVDLQEIRHGSAPPAHFLQPPASEHEG</sequence>
<proteinExistence type="predicted"/>
<reference evidence="7 8" key="1">
    <citation type="submission" date="2019-01" db="EMBL/GenBank/DDBJ databases">
        <title>Nuclear Genome Assembly of the Microalgal Biofuel strain Nannochloropsis salina CCMP1776.</title>
        <authorList>
            <person name="Hovde B."/>
        </authorList>
    </citation>
    <scope>NUCLEOTIDE SEQUENCE [LARGE SCALE GENOMIC DNA]</scope>
    <source>
        <strain evidence="7 8">CCMP1776</strain>
    </source>
</reference>
<keyword evidence="8" id="KW-1185">Reference proteome</keyword>
<feature type="domain" description="PDZ GRASP-type" evidence="6">
    <location>
        <begin position="122"/>
        <end position="211"/>
    </location>
</feature>
<dbReference type="InterPro" id="IPR024958">
    <property type="entry name" value="GRASP_PDZ"/>
</dbReference>
<keyword evidence="3" id="KW-0333">Golgi apparatus</keyword>